<dbReference type="EMBL" id="WJXW01000006">
    <property type="protein sequence ID" value="KAF9734947.1"/>
    <property type="molecule type" value="Genomic_DNA"/>
</dbReference>
<sequence length="334" mass="37174">MNPTYTERIDSQGRIVTCSLFDFGTEDLRAGSSRRGSISSLEEDDPIKDWSKLHSKHTRSLQQESSAGGRIYGTVSPQPRPTLPQSFLTEQAEALALPPSLPPPPSAGIMARLNARPDLVYYPNRPELYSRDSTDQLHQPTINFRGPKTSYGDPAWMLNEIQRTKNLLRTAGLSLPGIREHQEDDSGTESNDMDTLPAPVGLHAFEEQRNSVAAGRALAANNPPMHHKHSRRGDLTKLGYVAVSEVSTAADDELDHELDLRRSPRGNNKKKKKKKKMEDASTAATPTKRLAKCQRGMMMKFVAHKKTDNSAAQSSLDVARKDKLVVRLWSRLCR</sequence>
<protein>
    <submittedName>
        <fullName evidence="2">Uncharacterized protein</fullName>
    </submittedName>
</protein>
<evidence type="ECO:0000256" key="1">
    <source>
        <dbReference type="SAM" id="MobiDB-lite"/>
    </source>
</evidence>
<dbReference type="AlphaFoldDB" id="A0A9P6KQA5"/>
<dbReference type="OrthoDB" id="10643579at2759"/>
<gene>
    <name evidence="2" type="ORF">PMIN01_06352</name>
</gene>
<dbReference type="Proteomes" id="UP000756921">
    <property type="component" value="Unassembled WGS sequence"/>
</dbReference>
<organism evidence="2 3">
    <name type="scientific">Paraphaeosphaeria minitans</name>
    <dbReference type="NCBI Taxonomy" id="565426"/>
    <lineage>
        <taxon>Eukaryota</taxon>
        <taxon>Fungi</taxon>
        <taxon>Dikarya</taxon>
        <taxon>Ascomycota</taxon>
        <taxon>Pezizomycotina</taxon>
        <taxon>Dothideomycetes</taxon>
        <taxon>Pleosporomycetidae</taxon>
        <taxon>Pleosporales</taxon>
        <taxon>Massarineae</taxon>
        <taxon>Didymosphaeriaceae</taxon>
        <taxon>Paraphaeosphaeria</taxon>
    </lineage>
</organism>
<evidence type="ECO:0000313" key="3">
    <source>
        <dbReference type="Proteomes" id="UP000756921"/>
    </source>
</evidence>
<comment type="caution">
    <text evidence="2">The sequence shown here is derived from an EMBL/GenBank/DDBJ whole genome shotgun (WGS) entry which is preliminary data.</text>
</comment>
<name>A0A9P6KQA5_9PLEO</name>
<keyword evidence="3" id="KW-1185">Reference proteome</keyword>
<feature type="compositionally biased region" description="Basic residues" evidence="1">
    <location>
        <begin position="263"/>
        <end position="275"/>
    </location>
</feature>
<accession>A0A9P6KQA5</accession>
<proteinExistence type="predicted"/>
<feature type="region of interest" description="Disordered" evidence="1">
    <location>
        <begin position="53"/>
        <end position="84"/>
    </location>
</feature>
<feature type="region of interest" description="Disordered" evidence="1">
    <location>
        <begin position="254"/>
        <end position="289"/>
    </location>
</feature>
<reference evidence="2" key="1">
    <citation type="journal article" date="2020" name="Mol. Plant Microbe Interact.">
        <title>Genome Sequence of the Biocontrol Agent Coniothyrium minitans strain Conio (IMI 134523).</title>
        <authorList>
            <person name="Patel D."/>
            <person name="Shittu T.A."/>
            <person name="Baroncelli R."/>
            <person name="Muthumeenakshi S."/>
            <person name="Osborne T.H."/>
            <person name="Janganan T.K."/>
            <person name="Sreenivasaprasad S."/>
        </authorList>
    </citation>
    <scope>NUCLEOTIDE SEQUENCE</scope>
    <source>
        <strain evidence="2">Conio</strain>
    </source>
</reference>
<evidence type="ECO:0000313" key="2">
    <source>
        <dbReference type="EMBL" id="KAF9734947.1"/>
    </source>
</evidence>